<dbReference type="EMBL" id="CAKOFQ010007068">
    <property type="protein sequence ID" value="CAH1989660.1"/>
    <property type="molecule type" value="Genomic_DNA"/>
</dbReference>
<protein>
    <submittedName>
        <fullName evidence="1">Uncharacterized protein</fullName>
    </submittedName>
</protein>
<dbReference type="AlphaFoldDB" id="A0A9P0L822"/>
<evidence type="ECO:0000313" key="1">
    <source>
        <dbReference type="EMBL" id="CAH1989660.1"/>
    </source>
</evidence>
<sequence length="89" mass="10379">MFTSSIQTTETLPARAYLKQIRGSSEGITRLCRDLSKILQGTLLCSYIIRNSLGQCRACHYLFFGFKFNQPYERPNIYHEKIVTNKHFN</sequence>
<name>A0A9P0L822_ACAOB</name>
<keyword evidence="2" id="KW-1185">Reference proteome</keyword>
<gene>
    <name evidence="1" type="ORF">ACAOBT_LOCUS19162</name>
</gene>
<dbReference type="Proteomes" id="UP001152888">
    <property type="component" value="Unassembled WGS sequence"/>
</dbReference>
<evidence type="ECO:0000313" key="2">
    <source>
        <dbReference type="Proteomes" id="UP001152888"/>
    </source>
</evidence>
<comment type="caution">
    <text evidence="1">The sequence shown here is derived from an EMBL/GenBank/DDBJ whole genome shotgun (WGS) entry which is preliminary data.</text>
</comment>
<proteinExistence type="predicted"/>
<organism evidence="1 2">
    <name type="scientific">Acanthoscelides obtectus</name>
    <name type="common">Bean weevil</name>
    <name type="synonym">Bruchus obtectus</name>
    <dbReference type="NCBI Taxonomy" id="200917"/>
    <lineage>
        <taxon>Eukaryota</taxon>
        <taxon>Metazoa</taxon>
        <taxon>Ecdysozoa</taxon>
        <taxon>Arthropoda</taxon>
        <taxon>Hexapoda</taxon>
        <taxon>Insecta</taxon>
        <taxon>Pterygota</taxon>
        <taxon>Neoptera</taxon>
        <taxon>Endopterygota</taxon>
        <taxon>Coleoptera</taxon>
        <taxon>Polyphaga</taxon>
        <taxon>Cucujiformia</taxon>
        <taxon>Chrysomeloidea</taxon>
        <taxon>Chrysomelidae</taxon>
        <taxon>Bruchinae</taxon>
        <taxon>Bruchini</taxon>
        <taxon>Acanthoscelides</taxon>
    </lineage>
</organism>
<accession>A0A9P0L822</accession>
<reference evidence="1" key="1">
    <citation type="submission" date="2022-03" db="EMBL/GenBank/DDBJ databases">
        <authorList>
            <person name="Sayadi A."/>
        </authorList>
    </citation>
    <scope>NUCLEOTIDE SEQUENCE</scope>
</reference>